<evidence type="ECO:0000313" key="3">
    <source>
        <dbReference type="Proteomes" id="UP000603141"/>
    </source>
</evidence>
<dbReference type="Gene3D" id="3.40.50.1820">
    <property type="entry name" value="alpha/beta hydrolase"/>
    <property type="match status" value="1"/>
</dbReference>
<gene>
    <name evidence="2" type="ORF">JIN85_03485</name>
</gene>
<dbReference type="SUPFAM" id="SSF53474">
    <property type="entry name" value="alpha/beta-Hydrolases"/>
    <property type="match status" value="1"/>
</dbReference>
<dbReference type="InterPro" id="IPR000073">
    <property type="entry name" value="AB_hydrolase_1"/>
</dbReference>
<dbReference type="Proteomes" id="UP000603141">
    <property type="component" value="Unassembled WGS sequence"/>
</dbReference>
<evidence type="ECO:0000259" key="1">
    <source>
        <dbReference type="Pfam" id="PF12697"/>
    </source>
</evidence>
<dbReference type="PANTHER" id="PTHR43194">
    <property type="entry name" value="HYDROLASE ALPHA/BETA FOLD FAMILY"/>
    <property type="match status" value="1"/>
</dbReference>
<comment type="caution">
    <text evidence="2">The sequence shown here is derived from an EMBL/GenBank/DDBJ whole genome shotgun (WGS) entry which is preliminary data.</text>
</comment>
<dbReference type="EMBL" id="JAENIJ010000004">
    <property type="protein sequence ID" value="MBK1881462.1"/>
    <property type="molecule type" value="Genomic_DNA"/>
</dbReference>
<dbReference type="AlphaFoldDB" id="A0A934S348"/>
<protein>
    <submittedName>
        <fullName evidence="2">Alpha/beta fold hydrolase</fullName>
    </submittedName>
</protein>
<evidence type="ECO:0000313" key="2">
    <source>
        <dbReference type="EMBL" id="MBK1881462.1"/>
    </source>
</evidence>
<accession>A0A934S348</accession>
<dbReference type="Pfam" id="PF12697">
    <property type="entry name" value="Abhydrolase_6"/>
    <property type="match status" value="1"/>
</dbReference>
<name>A0A934S348_9BACT</name>
<keyword evidence="3" id="KW-1185">Reference proteome</keyword>
<dbReference type="PANTHER" id="PTHR43194:SF2">
    <property type="entry name" value="PEROXISOMAL MEMBRANE PROTEIN LPX1"/>
    <property type="match status" value="1"/>
</dbReference>
<sequence>MSFAKRHWRAILFVAIATIGVASLGSFYALASQLAHPPRRALQPYHQEFLHHPDQHGLRIDSFTASDGTPVLVCSPDPDHPPGKRGKALRAQFAAEGVEIPAAGKCVGNLVLLHGRKGRKEDFLPIAERLCAVGFRCILPDLPGHGDNPTKDVTFGIQEAAIPQLVLAESAERYQFDEEPVGLLGMSMGGSVAVHAAVLHDAPWRTLVIISSFDALAPTVEKQVAHRLGNSIGKLCLQGVAPIYEFQTGVPLDSIQPAALAANLHLPTLIAHGAADNVIPIDSGRRLFDSLPESPEKTWIEIPDAGHDNVLITDFPIYHAIARWMLNRVPFKQ</sequence>
<proteinExistence type="predicted"/>
<dbReference type="GO" id="GO:0016787">
    <property type="term" value="F:hydrolase activity"/>
    <property type="evidence" value="ECO:0007669"/>
    <property type="project" value="UniProtKB-KW"/>
</dbReference>
<keyword evidence="2" id="KW-0378">Hydrolase</keyword>
<feature type="domain" description="AB hydrolase-1" evidence="1">
    <location>
        <begin position="110"/>
        <end position="310"/>
    </location>
</feature>
<organism evidence="2 3">
    <name type="scientific">Luteolibacter pohnpeiensis</name>
    <dbReference type="NCBI Taxonomy" id="454153"/>
    <lineage>
        <taxon>Bacteria</taxon>
        <taxon>Pseudomonadati</taxon>
        <taxon>Verrucomicrobiota</taxon>
        <taxon>Verrucomicrobiia</taxon>
        <taxon>Verrucomicrobiales</taxon>
        <taxon>Verrucomicrobiaceae</taxon>
        <taxon>Luteolibacter</taxon>
    </lineage>
</organism>
<reference evidence="2" key="1">
    <citation type="submission" date="2021-01" db="EMBL/GenBank/DDBJ databases">
        <title>Modified the classification status of verrucomicrobia.</title>
        <authorList>
            <person name="Feng X."/>
        </authorList>
    </citation>
    <scope>NUCLEOTIDE SEQUENCE</scope>
    <source>
        <strain evidence="2">KCTC 22041</strain>
    </source>
</reference>
<dbReference type="InterPro" id="IPR029058">
    <property type="entry name" value="AB_hydrolase_fold"/>
</dbReference>
<dbReference type="InterPro" id="IPR050228">
    <property type="entry name" value="Carboxylesterase_BioH"/>
</dbReference>